<proteinExistence type="predicted"/>
<reference evidence="3 4" key="1">
    <citation type="submission" date="2020-08" db="EMBL/GenBank/DDBJ databases">
        <title>Genomic Encyclopedia of Type Strains, Phase IV (KMG-IV): sequencing the most valuable type-strain genomes for metagenomic binning, comparative biology and taxonomic classification.</title>
        <authorList>
            <person name="Goeker M."/>
        </authorList>
    </citation>
    <scope>NUCLEOTIDE SEQUENCE [LARGE SCALE GENOMIC DNA]</scope>
    <source>
        <strain evidence="3 4">DSM 26575</strain>
    </source>
</reference>
<dbReference type="Proteomes" id="UP000582090">
    <property type="component" value="Unassembled WGS sequence"/>
</dbReference>
<dbReference type="PANTHER" id="PTHR45985:SF3">
    <property type="entry name" value="CHITIN DEACETYLASE-LIKE 4"/>
    <property type="match status" value="1"/>
</dbReference>
<feature type="compositionally biased region" description="Low complexity" evidence="1">
    <location>
        <begin position="28"/>
        <end position="44"/>
    </location>
</feature>
<sequence length="386" mass="42531">MLVSRSCLSISLALSMLVPAVAPATAQTAPTQTVTGQTSTGQTPIAQTPTGQTAPPAVDAAPVEPPAAPLGNADAKPAEKPKQLVMISFDGAHDNALWQRSREMATRNGAHFTYFLSCTFLMNKEMKKAYQAPYQKAGRSNVGFAQSDDEIRQRLDNIWNASLEGNEISSHGCGHFDGRKWSEANWSQEYTDFRDTLRNAWKGVGLQEPQGWRDLVDDRIRGFRAPYLSTTEGADMIAAEKKSGFTYDASLVTKGPTMPVEEGGIIRFGLPLIPEGPRDRPIIGMDYNLFVRHSKGEEDKAESKQFEDRAYAAFKRAFDKQYAGDRIPLQLGFHFVEMNGGAYWRALDRLVSDVCRRDDVDCVSYSEAIPLIKARGKLKTTPASGL</sequence>
<keyword evidence="2" id="KW-0732">Signal</keyword>
<dbReference type="SUPFAM" id="SSF88713">
    <property type="entry name" value="Glycoside hydrolase/deacetylase"/>
    <property type="match status" value="1"/>
</dbReference>
<evidence type="ECO:0000256" key="2">
    <source>
        <dbReference type="SAM" id="SignalP"/>
    </source>
</evidence>
<evidence type="ECO:0000313" key="4">
    <source>
        <dbReference type="Proteomes" id="UP000582090"/>
    </source>
</evidence>
<name>A0A7W6CTK2_9HYPH</name>
<dbReference type="Gene3D" id="3.20.20.370">
    <property type="entry name" value="Glycoside hydrolase/deacetylase"/>
    <property type="match status" value="1"/>
</dbReference>
<feature type="region of interest" description="Disordered" evidence="1">
    <location>
        <begin position="28"/>
        <end position="77"/>
    </location>
</feature>
<gene>
    <name evidence="3" type="ORF">GGQ67_004610</name>
</gene>
<organism evidence="3 4">
    <name type="scientific">Rhizobium metallidurans</name>
    <dbReference type="NCBI Taxonomy" id="1265931"/>
    <lineage>
        <taxon>Bacteria</taxon>
        <taxon>Pseudomonadati</taxon>
        <taxon>Pseudomonadota</taxon>
        <taxon>Alphaproteobacteria</taxon>
        <taxon>Hyphomicrobiales</taxon>
        <taxon>Rhizobiaceae</taxon>
        <taxon>Rhizobium/Agrobacterium group</taxon>
        <taxon>Rhizobium</taxon>
    </lineage>
</organism>
<dbReference type="RefSeq" id="WP_246400279.1">
    <property type="nucleotide sequence ID" value="NZ_JACIDW010000025.1"/>
</dbReference>
<protein>
    <submittedName>
        <fullName evidence="3">Peptidoglycan/xylan/chitin deacetylase (PgdA/CDA1 family)</fullName>
    </submittedName>
</protein>
<keyword evidence="4" id="KW-1185">Reference proteome</keyword>
<accession>A0A7W6CTK2</accession>
<feature type="signal peptide" evidence="2">
    <location>
        <begin position="1"/>
        <end position="26"/>
    </location>
</feature>
<dbReference type="PANTHER" id="PTHR45985">
    <property type="match status" value="1"/>
</dbReference>
<evidence type="ECO:0000313" key="3">
    <source>
        <dbReference type="EMBL" id="MBB3966917.1"/>
    </source>
</evidence>
<dbReference type="InterPro" id="IPR011330">
    <property type="entry name" value="Glyco_hydro/deAcase_b/a-brl"/>
</dbReference>
<feature type="chain" id="PRO_5030724979" evidence="2">
    <location>
        <begin position="27"/>
        <end position="386"/>
    </location>
</feature>
<evidence type="ECO:0000256" key="1">
    <source>
        <dbReference type="SAM" id="MobiDB-lite"/>
    </source>
</evidence>
<dbReference type="GO" id="GO:0005975">
    <property type="term" value="P:carbohydrate metabolic process"/>
    <property type="evidence" value="ECO:0007669"/>
    <property type="project" value="InterPro"/>
</dbReference>
<comment type="caution">
    <text evidence="3">The sequence shown here is derived from an EMBL/GenBank/DDBJ whole genome shotgun (WGS) entry which is preliminary data.</text>
</comment>
<dbReference type="InterPro" id="IPR052740">
    <property type="entry name" value="CE4"/>
</dbReference>
<dbReference type="AlphaFoldDB" id="A0A7W6CTK2"/>
<dbReference type="EMBL" id="JACIDW010000025">
    <property type="protein sequence ID" value="MBB3966917.1"/>
    <property type="molecule type" value="Genomic_DNA"/>
</dbReference>